<dbReference type="Pfam" id="PF06101">
    <property type="entry name" value="Vps62"/>
    <property type="match status" value="1"/>
</dbReference>
<evidence type="ECO:0000256" key="1">
    <source>
        <dbReference type="SAM" id="SignalP"/>
    </source>
</evidence>
<dbReference type="PANTHER" id="PTHR48174">
    <property type="entry name" value="DUF946 FAMILY PROTEIN"/>
    <property type="match status" value="1"/>
</dbReference>
<proteinExistence type="predicted"/>
<dbReference type="PANTHER" id="PTHR48174:SF5">
    <property type="entry name" value="VACUOLAR PROTEIN SORTING-ASSOCIATED PROTEIN 62"/>
    <property type="match status" value="1"/>
</dbReference>
<dbReference type="AlphaFoldDB" id="A0A2B7WGI8"/>
<keyword evidence="3" id="KW-1185">Reference proteome</keyword>
<reference evidence="2 3" key="1">
    <citation type="submission" date="2017-10" db="EMBL/GenBank/DDBJ databases">
        <title>Comparative genomics in systemic dimorphic fungi from Ajellomycetaceae.</title>
        <authorList>
            <person name="Munoz J.F."/>
            <person name="Mcewen J.G."/>
            <person name="Clay O.K."/>
            <person name="Cuomo C.A."/>
        </authorList>
    </citation>
    <scope>NUCLEOTIDE SEQUENCE [LARGE SCALE GENOMIC DNA]</scope>
    <source>
        <strain evidence="2 3">UAMH130</strain>
    </source>
</reference>
<dbReference type="Proteomes" id="UP000224080">
    <property type="component" value="Unassembled WGS sequence"/>
</dbReference>
<organism evidence="2 3">
    <name type="scientific">Blastomyces parvus</name>
    <dbReference type="NCBI Taxonomy" id="2060905"/>
    <lineage>
        <taxon>Eukaryota</taxon>
        <taxon>Fungi</taxon>
        <taxon>Dikarya</taxon>
        <taxon>Ascomycota</taxon>
        <taxon>Pezizomycotina</taxon>
        <taxon>Eurotiomycetes</taxon>
        <taxon>Eurotiomycetidae</taxon>
        <taxon>Onygenales</taxon>
        <taxon>Ajellomycetaceae</taxon>
        <taxon>Blastomyces</taxon>
    </lineage>
</organism>
<feature type="chain" id="PRO_5012066803" description="Vacuolar protein sorting-associated protein 62" evidence="1">
    <location>
        <begin position="30"/>
        <end position="357"/>
    </location>
</feature>
<gene>
    <name evidence="2" type="ORF">GX51_08145</name>
</gene>
<keyword evidence="1" id="KW-0732">Signal</keyword>
<evidence type="ECO:0008006" key="4">
    <source>
        <dbReference type="Google" id="ProtNLM"/>
    </source>
</evidence>
<protein>
    <recommendedName>
        <fullName evidence="4">Vacuolar protein sorting-associated protein 62</fullName>
    </recommendedName>
</protein>
<sequence>MWGISHRILSIAVASLLIQCLRYAPLVDATPASSCPAQYGDIPEFVLKYAPLVYLHSEDPYMPSAFATLLENSTPTINYTPVANVPSLLTLDNLDSLNSLGGKDIFLTSKEGIRALPEWFKGTRPDKTGKTVDAVSSVVVVRDHGDGKTVDAFYFYYFAYNQGNTVIGIQFGNHVGDWEHNMIRFENGAPQAIWYSQHSAGQAFTYQATEKQGLRPVGYSSNGSHAVYSTPGTHDHTIPGFNLPGGLLEDETDRGVLWDPLLSAYAYSYDNATELFTPYDASTPTNYLYFNGRWGDQQLPDDAEGQIVLFGQRKYVSAPNGVKFKGLVREEVCPGDGECVIYDEVRVKRGGVDGGSG</sequence>
<evidence type="ECO:0000313" key="2">
    <source>
        <dbReference type="EMBL" id="PGG95722.1"/>
    </source>
</evidence>
<evidence type="ECO:0000313" key="3">
    <source>
        <dbReference type="Proteomes" id="UP000224080"/>
    </source>
</evidence>
<dbReference type="InterPro" id="IPR009291">
    <property type="entry name" value="Vps62"/>
</dbReference>
<feature type="signal peptide" evidence="1">
    <location>
        <begin position="1"/>
        <end position="29"/>
    </location>
</feature>
<name>A0A2B7WGI8_9EURO</name>
<comment type="caution">
    <text evidence="2">The sequence shown here is derived from an EMBL/GenBank/DDBJ whole genome shotgun (WGS) entry which is preliminary data.</text>
</comment>
<dbReference type="OrthoDB" id="188042at2759"/>
<accession>A0A2B7WGI8</accession>
<dbReference type="EMBL" id="PDNC01000210">
    <property type="protein sequence ID" value="PGG95722.1"/>
    <property type="molecule type" value="Genomic_DNA"/>
</dbReference>
<dbReference type="STRING" id="2060905.A0A2B7WGI8"/>